<dbReference type="InterPro" id="IPR015943">
    <property type="entry name" value="WD40/YVTN_repeat-like_dom_sf"/>
</dbReference>
<dbReference type="EMBL" id="MFPS01000007">
    <property type="protein sequence ID" value="OGH59356.1"/>
    <property type="molecule type" value="Genomic_DNA"/>
</dbReference>
<protein>
    <recommendedName>
        <fullName evidence="2">Sortilin N-terminal domain-containing protein</fullName>
    </recommendedName>
</protein>
<organism evidence="3 4">
    <name type="scientific">Candidatus Magasanikbacteria bacterium RIFCSPHIGHO2_01_FULL_33_34</name>
    <dbReference type="NCBI Taxonomy" id="1798671"/>
    <lineage>
        <taxon>Bacteria</taxon>
        <taxon>Candidatus Magasanikiibacteriota</taxon>
    </lineage>
</organism>
<name>A0A1F6LJ36_9BACT</name>
<keyword evidence="1" id="KW-0677">Repeat</keyword>
<proteinExistence type="predicted"/>
<accession>A0A1F6LJ36</accession>
<dbReference type="InterPro" id="IPR031778">
    <property type="entry name" value="Sortilin_N"/>
</dbReference>
<comment type="caution">
    <text evidence="3">The sequence shown here is derived from an EMBL/GenBank/DDBJ whole genome shotgun (WGS) entry which is preliminary data.</text>
</comment>
<reference evidence="3 4" key="1">
    <citation type="journal article" date="2016" name="Nat. Commun.">
        <title>Thousands of microbial genomes shed light on interconnected biogeochemical processes in an aquifer system.</title>
        <authorList>
            <person name="Anantharaman K."/>
            <person name="Brown C.T."/>
            <person name="Hug L.A."/>
            <person name="Sharon I."/>
            <person name="Castelle C.J."/>
            <person name="Probst A.J."/>
            <person name="Thomas B.C."/>
            <person name="Singh A."/>
            <person name="Wilkins M.J."/>
            <person name="Karaoz U."/>
            <person name="Brodie E.L."/>
            <person name="Williams K.H."/>
            <person name="Hubbard S.S."/>
            <person name="Banfield J.F."/>
        </authorList>
    </citation>
    <scope>NUCLEOTIDE SEQUENCE [LARGE SCALE GENOMIC DNA]</scope>
</reference>
<feature type="domain" description="Sortilin N-terminal" evidence="2">
    <location>
        <begin position="180"/>
        <end position="283"/>
    </location>
</feature>
<evidence type="ECO:0000259" key="2">
    <source>
        <dbReference type="Pfam" id="PF15902"/>
    </source>
</evidence>
<evidence type="ECO:0000256" key="1">
    <source>
        <dbReference type="ARBA" id="ARBA00022737"/>
    </source>
</evidence>
<dbReference type="Gene3D" id="2.130.10.10">
    <property type="entry name" value="YVTN repeat-like/Quinoprotein amine dehydrogenase"/>
    <property type="match status" value="2"/>
</dbReference>
<dbReference type="PANTHER" id="PTHR43739:SF5">
    <property type="entry name" value="EXO-ALPHA-SIALIDASE"/>
    <property type="match status" value="1"/>
</dbReference>
<dbReference type="CDD" id="cd15482">
    <property type="entry name" value="Sialidase_non-viral"/>
    <property type="match status" value="1"/>
</dbReference>
<evidence type="ECO:0000313" key="3">
    <source>
        <dbReference type="EMBL" id="OGH59356.1"/>
    </source>
</evidence>
<dbReference type="SUPFAM" id="SSF110296">
    <property type="entry name" value="Oligoxyloglucan reducing end-specific cellobiohydrolase"/>
    <property type="match status" value="2"/>
</dbReference>
<dbReference type="PROSITE" id="PS51257">
    <property type="entry name" value="PROKAR_LIPOPROTEIN"/>
    <property type="match status" value="1"/>
</dbReference>
<dbReference type="Proteomes" id="UP000177067">
    <property type="component" value="Unassembled WGS sequence"/>
</dbReference>
<evidence type="ECO:0000313" key="4">
    <source>
        <dbReference type="Proteomes" id="UP000177067"/>
    </source>
</evidence>
<dbReference type="AlphaFoldDB" id="A0A1F6LJ36"/>
<sequence length="364" mass="40635">MKKISLYLGLISITIALVGAGCVSFGGAQNVEVPQGPAGMFLSEDKGVNWKQISLLPTIAGVKNISTVDVYKIFTDPQDASALYWATPDNGFFYSYDEGASWQQPEGDLKKGAVYAIAVDPENKCGIYVSNGSKILKSDDCNRSWIELYRESRANTRIVSITVNPFVSNQVLAVLNNGDLIESTDNGTSWHTLQRFPKIELVDIVADKLQKDVFYIITKSQGMMRSKDAGANWESLKVTMKEYREAYAFRRFVLHPEVAGRLYWISTFGILYSTDSGDSWQPVELITPAGSTHIFGFYVSPKNVDEIYYTATVGNRSTFYKSVDGGKNWITNKLPSNQLPSILYMHPDKDNVLYLGFTKIPQKK</sequence>
<dbReference type="InterPro" id="IPR052025">
    <property type="entry name" value="Xyloglucanase_GH74"/>
</dbReference>
<dbReference type="PANTHER" id="PTHR43739">
    <property type="entry name" value="XYLOGLUCANASE (EUROFUNG)"/>
    <property type="match status" value="1"/>
</dbReference>
<dbReference type="Pfam" id="PF15902">
    <property type="entry name" value="Sortilin-Vps10"/>
    <property type="match status" value="1"/>
</dbReference>
<gene>
    <name evidence="3" type="ORF">A2725_00825</name>
</gene>
<dbReference type="GO" id="GO:0010411">
    <property type="term" value="P:xyloglucan metabolic process"/>
    <property type="evidence" value="ECO:0007669"/>
    <property type="project" value="TreeGrafter"/>
</dbReference>